<organism evidence="1 2">
    <name type="scientific">Vibrio ishigakensis</name>
    <dbReference type="NCBI Taxonomy" id="1481914"/>
    <lineage>
        <taxon>Bacteria</taxon>
        <taxon>Pseudomonadati</taxon>
        <taxon>Pseudomonadota</taxon>
        <taxon>Gammaproteobacteria</taxon>
        <taxon>Vibrionales</taxon>
        <taxon>Vibrionaceae</taxon>
        <taxon>Vibrio</taxon>
    </lineage>
</organism>
<dbReference type="EMBL" id="BBRZ01000150">
    <property type="protein sequence ID" value="GAM59415.1"/>
    <property type="molecule type" value="Genomic_DNA"/>
</dbReference>
<dbReference type="Proteomes" id="UP000031671">
    <property type="component" value="Unassembled WGS sequence"/>
</dbReference>
<reference evidence="1 2" key="2">
    <citation type="submission" date="2015-01" db="EMBL/GenBank/DDBJ databases">
        <authorList>
            <consortium name="NBRP consortium"/>
            <person name="Sawabe T."/>
            <person name="Meirelles P."/>
            <person name="Feng G."/>
            <person name="Sayaka M."/>
            <person name="Hattori M."/>
            <person name="Ohkuma M."/>
        </authorList>
    </citation>
    <scope>NUCLEOTIDE SEQUENCE [LARGE SCALE GENOMIC DNA]</scope>
    <source>
        <strain evidence="2">JCM 19231</strain>
    </source>
</reference>
<evidence type="ECO:0000313" key="2">
    <source>
        <dbReference type="Proteomes" id="UP000031671"/>
    </source>
</evidence>
<proteinExistence type="predicted"/>
<sequence length="159" mass="17170">MLDAANQYAIDNGEVLPITSDTDPAFGYLDIDRLIKNPGLDTWQGPYLSYSDTWLGGEQYIGHPDYLATQLLAKEKGSEWVRGSTPEGCSSTSEACSIAACIWIVPLAVAQEINTMIDGVNSQESSDATGMIRYDKALYGGIVCKVGGEYPVSLPNHDD</sequence>
<reference evidence="1 2" key="1">
    <citation type="submission" date="2015-01" db="EMBL/GenBank/DDBJ databases">
        <title>Vibrio sp. C1 JCM 19231 whole genome shotgun sequence.</title>
        <authorList>
            <person name="Sawabe T."/>
            <person name="Meirelles P."/>
            <person name="Feng G."/>
            <person name="Sayaka M."/>
            <person name="Hattori M."/>
            <person name="Ohkuma M."/>
        </authorList>
    </citation>
    <scope>NUCLEOTIDE SEQUENCE [LARGE SCALE GENOMIC DNA]</scope>
    <source>
        <strain evidence="2">JCM 19231</strain>
    </source>
</reference>
<comment type="caution">
    <text evidence="1">The sequence shown here is derived from an EMBL/GenBank/DDBJ whole genome shotgun (WGS) entry which is preliminary data.</text>
</comment>
<evidence type="ECO:0000313" key="1">
    <source>
        <dbReference type="EMBL" id="GAM59415.1"/>
    </source>
</evidence>
<dbReference type="AlphaFoldDB" id="A0A0B8NY23"/>
<accession>A0A0B8NY23</accession>
<protein>
    <submittedName>
        <fullName evidence="1">Uncharacterized protein</fullName>
    </submittedName>
</protein>
<name>A0A0B8NY23_9VIBR</name>
<keyword evidence="2" id="KW-1185">Reference proteome</keyword>
<gene>
    <name evidence="1" type="ORF">JCM19231_2788</name>
</gene>